<dbReference type="PROSITE" id="PS01039">
    <property type="entry name" value="SBP_BACTERIAL_3"/>
    <property type="match status" value="1"/>
</dbReference>
<dbReference type="GeneID" id="300655623"/>
<evidence type="ECO:0000256" key="3">
    <source>
        <dbReference type="ARBA" id="ARBA00022729"/>
    </source>
</evidence>
<dbReference type="OrthoDB" id="9807134at2"/>
<protein>
    <submittedName>
        <fullName evidence="6">Transporter substrate-binding domain-containing protein</fullName>
    </submittedName>
</protein>
<dbReference type="GO" id="GO:0030313">
    <property type="term" value="C:cell envelope"/>
    <property type="evidence" value="ECO:0007669"/>
    <property type="project" value="UniProtKB-SubCell"/>
</dbReference>
<evidence type="ECO:0000256" key="1">
    <source>
        <dbReference type="ARBA" id="ARBA00004196"/>
    </source>
</evidence>
<dbReference type="EMBL" id="WXYQ01000003">
    <property type="protein sequence ID" value="NBG94754.1"/>
    <property type="molecule type" value="Genomic_DNA"/>
</dbReference>
<dbReference type="SUPFAM" id="SSF53850">
    <property type="entry name" value="Periplasmic binding protein-like II"/>
    <property type="match status" value="1"/>
</dbReference>
<gene>
    <name evidence="6" type="ORF">GTQ45_03305</name>
</gene>
<evidence type="ECO:0000259" key="5">
    <source>
        <dbReference type="SMART" id="SM00062"/>
    </source>
</evidence>
<keyword evidence="7" id="KW-1185">Reference proteome</keyword>
<evidence type="ECO:0000256" key="2">
    <source>
        <dbReference type="ARBA" id="ARBA00010333"/>
    </source>
</evidence>
<comment type="subcellular location">
    <subcellularLocation>
        <location evidence="1">Cell envelope</location>
    </subcellularLocation>
</comment>
<accession>A0A845Q8I4</accession>
<comment type="caution">
    <text evidence="6">The sequence shown here is derived from an EMBL/GenBank/DDBJ whole genome shotgun (WGS) entry which is preliminary data.</text>
</comment>
<sequence length="304" mass="32308">MRWITTWPHRRRSAVLLLLAFWAGGLVSARIDGLALMDVPYGRMLADGVPLPVEGTQTDIIIPDGADTGHVLGFATEGAYPPFNFVDATGALRGIEIDIIHAVCADLLVRCEIRAVAWDALLPGLARGEHEAVAASIRLPEGDTVSGPVRYTQPYLSHAIAFAARKDSNVPAAGTAAPPVGVVADTRPAAWLAAHRPDMQMRPYPSARALYAGLITGEVTLIVDDAVRLDRWLNDASGSCCRMTGGPHFDDMALGRGVGFVVAAENEALAASLDAALSRLRAAGRIDEITDRYLPFPLAPGEDS</sequence>
<evidence type="ECO:0000256" key="4">
    <source>
        <dbReference type="RuleBase" id="RU003744"/>
    </source>
</evidence>
<dbReference type="RefSeq" id="WP_160586839.1">
    <property type="nucleotide sequence ID" value="NZ_BMHN01000001.1"/>
</dbReference>
<dbReference type="SMART" id="SM00062">
    <property type="entry name" value="PBPb"/>
    <property type="match status" value="1"/>
</dbReference>
<dbReference type="InterPro" id="IPR001638">
    <property type="entry name" value="Solute-binding_3/MltF_N"/>
</dbReference>
<dbReference type="Gene3D" id="3.40.190.10">
    <property type="entry name" value="Periplasmic binding protein-like II"/>
    <property type="match status" value="2"/>
</dbReference>
<dbReference type="Proteomes" id="UP000470384">
    <property type="component" value="Unassembled WGS sequence"/>
</dbReference>
<comment type="similarity">
    <text evidence="2 4">Belongs to the bacterial solute-binding protein 3 family.</text>
</comment>
<reference evidence="6 7" key="1">
    <citation type="journal article" date="2016" name="Int. J. Syst. Evol. Microbiol.">
        <title>Pyruvatibacter mobilis gen. nov., sp. nov., a marine bacterium from the culture broth of Picochlorum sp. 122.</title>
        <authorList>
            <person name="Wang G."/>
            <person name="Tang M."/>
            <person name="Wu H."/>
            <person name="Dai S."/>
            <person name="Li T."/>
            <person name="Chen C."/>
            <person name="He H."/>
            <person name="Fan J."/>
            <person name="Xiang W."/>
            <person name="Li X."/>
        </authorList>
    </citation>
    <scope>NUCLEOTIDE SEQUENCE [LARGE SCALE GENOMIC DNA]</scope>
    <source>
        <strain evidence="6 7">GYP-11</strain>
    </source>
</reference>
<organism evidence="6 7">
    <name type="scientific">Pyruvatibacter mobilis</name>
    <dbReference type="NCBI Taxonomy" id="1712261"/>
    <lineage>
        <taxon>Bacteria</taxon>
        <taxon>Pseudomonadati</taxon>
        <taxon>Pseudomonadota</taxon>
        <taxon>Alphaproteobacteria</taxon>
        <taxon>Hyphomicrobiales</taxon>
        <taxon>Parvibaculaceae</taxon>
        <taxon>Pyruvatibacter</taxon>
    </lineage>
</organism>
<dbReference type="AlphaFoldDB" id="A0A845Q8I4"/>
<evidence type="ECO:0000313" key="7">
    <source>
        <dbReference type="Proteomes" id="UP000470384"/>
    </source>
</evidence>
<dbReference type="PANTHER" id="PTHR35936:SF19">
    <property type="entry name" value="AMINO-ACID-BINDING PROTEIN YXEM-RELATED"/>
    <property type="match status" value="1"/>
</dbReference>
<feature type="domain" description="Solute-binding protein family 3/N-terminal" evidence="5">
    <location>
        <begin position="71"/>
        <end position="297"/>
    </location>
</feature>
<dbReference type="Pfam" id="PF00497">
    <property type="entry name" value="SBP_bac_3"/>
    <property type="match status" value="1"/>
</dbReference>
<keyword evidence="3" id="KW-0732">Signal</keyword>
<name>A0A845Q8I4_9HYPH</name>
<dbReference type="PANTHER" id="PTHR35936">
    <property type="entry name" value="MEMBRANE-BOUND LYTIC MUREIN TRANSGLYCOSYLASE F"/>
    <property type="match status" value="1"/>
</dbReference>
<dbReference type="InterPro" id="IPR018313">
    <property type="entry name" value="SBP_3_CS"/>
</dbReference>
<proteinExistence type="inferred from homology"/>
<evidence type="ECO:0000313" key="6">
    <source>
        <dbReference type="EMBL" id="NBG94754.1"/>
    </source>
</evidence>